<accession>A0AAV9JF20</accession>
<reference evidence="2 3" key="1">
    <citation type="submission" date="2021-11" db="EMBL/GenBank/DDBJ databases">
        <title>Black yeast isolated from Biological Soil Crust.</title>
        <authorList>
            <person name="Kurbessoian T."/>
        </authorList>
    </citation>
    <scope>NUCLEOTIDE SEQUENCE [LARGE SCALE GENOMIC DNA]</scope>
    <source>
        <strain evidence="2 3">CCFEE 5522</strain>
    </source>
</reference>
<feature type="region of interest" description="Disordered" evidence="1">
    <location>
        <begin position="247"/>
        <end position="268"/>
    </location>
</feature>
<proteinExistence type="predicted"/>
<evidence type="ECO:0000313" key="3">
    <source>
        <dbReference type="Proteomes" id="UP001324427"/>
    </source>
</evidence>
<protein>
    <submittedName>
        <fullName evidence="2">Uncharacterized protein</fullName>
    </submittedName>
</protein>
<evidence type="ECO:0000256" key="1">
    <source>
        <dbReference type="SAM" id="MobiDB-lite"/>
    </source>
</evidence>
<dbReference type="Proteomes" id="UP001324427">
    <property type="component" value="Unassembled WGS sequence"/>
</dbReference>
<evidence type="ECO:0000313" key="2">
    <source>
        <dbReference type="EMBL" id="KAK4543791.1"/>
    </source>
</evidence>
<organism evidence="2 3">
    <name type="scientific">Oleoguttula mirabilis</name>
    <dbReference type="NCBI Taxonomy" id="1507867"/>
    <lineage>
        <taxon>Eukaryota</taxon>
        <taxon>Fungi</taxon>
        <taxon>Dikarya</taxon>
        <taxon>Ascomycota</taxon>
        <taxon>Pezizomycotina</taxon>
        <taxon>Dothideomycetes</taxon>
        <taxon>Dothideomycetidae</taxon>
        <taxon>Mycosphaerellales</taxon>
        <taxon>Teratosphaeriaceae</taxon>
        <taxon>Oleoguttula</taxon>
    </lineage>
</organism>
<name>A0AAV9JF20_9PEZI</name>
<gene>
    <name evidence="2" type="ORF">LTR36_004824</name>
</gene>
<sequence>MASATCTDFVHFRDRSPPYDDCPEDAVGRVSALQLQKYKQYIKAARKENLRGAELVRRVMADFPPEVSMIIFGYMARLCYGAHSVGCKDHGSLRMLARNAVAREPKLAFKEWWQTLRAVTEEATLKNIIVKHDLFWPQPGKRRMEYVPYPVGLIERRHQIRHLHLVITLPKTGYPNELWVAQKMLPRLKEALPNLRSLAITVEMWEHFKLMRRLPERGELTAHNLVESMITTLRELEVEDRRVTFETSDNGREVNGRDRRKPSPSEEDMEVLLPSDCLQAVARKVVHNCGIEMCL</sequence>
<dbReference type="AlphaFoldDB" id="A0AAV9JF20"/>
<dbReference type="EMBL" id="JAVFHQ010000029">
    <property type="protein sequence ID" value="KAK4543791.1"/>
    <property type="molecule type" value="Genomic_DNA"/>
</dbReference>
<keyword evidence="3" id="KW-1185">Reference proteome</keyword>
<comment type="caution">
    <text evidence="2">The sequence shown here is derived from an EMBL/GenBank/DDBJ whole genome shotgun (WGS) entry which is preliminary data.</text>
</comment>
<feature type="compositionally biased region" description="Basic and acidic residues" evidence="1">
    <location>
        <begin position="247"/>
        <end position="264"/>
    </location>
</feature>